<name>A0A9D1JIS4_9FIRM</name>
<dbReference type="AlphaFoldDB" id="A0A9D1JIS4"/>
<sequence>MKLRLKHAMQENDYYFHGFLDLRELADAFADYPFDSEALEKARIHRNDMERSMPVLSVSIRMNPDTKLSWEGEDLLCEGADWEIRDGKSRIAALRGLDSYLLEGGFARARIFRTTKEHLARLEQNLI</sequence>
<gene>
    <name evidence="1" type="ORF">IAB44_02120</name>
</gene>
<protein>
    <submittedName>
        <fullName evidence="1">Uncharacterized protein</fullName>
    </submittedName>
</protein>
<proteinExistence type="predicted"/>
<reference evidence="1" key="2">
    <citation type="journal article" date="2021" name="PeerJ">
        <title>Extensive microbial diversity within the chicken gut microbiome revealed by metagenomics and culture.</title>
        <authorList>
            <person name="Gilroy R."/>
            <person name="Ravi A."/>
            <person name="Getino M."/>
            <person name="Pursley I."/>
            <person name="Horton D.L."/>
            <person name="Alikhan N.F."/>
            <person name="Baker D."/>
            <person name="Gharbi K."/>
            <person name="Hall N."/>
            <person name="Watson M."/>
            <person name="Adriaenssens E.M."/>
            <person name="Foster-Nyarko E."/>
            <person name="Jarju S."/>
            <person name="Secka A."/>
            <person name="Antonio M."/>
            <person name="Oren A."/>
            <person name="Chaudhuri R.R."/>
            <person name="La Ragione R."/>
            <person name="Hildebrand F."/>
            <person name="Pallen M.J."/>
        </authorList>
    </citation>
    <scope>NUCLEOTIDE SEQUENCE</scope>
    <source>
        <strain evidence="1">CHK190-19873</strain>
    </source>
</reference>
<reference evidence="1" key="1">
    <citation type="submission" date="2020-10" db="EMBL/GenBank/DDBJ databases">
        <authorList>
            <person name="Gilroy R."/>
        </authorList>
    </citation>
    <scope>NUCLEOTIDE SEQUENCE</scope>
    <source>
        <strain evidence="1">CHK190-19873</strain>
    </source>
</reference>
<dbReference type="Proteomes" id="UP000823935">
    <property type="component" value="Unassembled WGS sequence"/>
</dbReference>
<accession>A0A9D1JIS4</accession>
<dbReference type="EMBL" id="DVIQ01000012">
    <property type="protein sequence ID" value="HIS30335.1"/>
    <property type="molecule type" value="Genomic_DNA"/>
</dbReference>
<comment type="caution">
    <text evidence="1">The sequence shown here is derived from an EMBL/GenBank/DDBJ whole genome shotgun (WGS) entry which is preliminary data.</text>
</comment>
<evidence type="ECO:0000313" key="1">
    <source>
        <dbReference type="EMBL" id="HIS30335.1"/>
    </source>
</evidence>
<evidence type="ECO:0000313" key="2">
    <source>
        <dbReference type="Proteomes" id="UP000823935"/>
    </source>
</evidence>
<organism evidence="1 2">
    <name type="scientific">Candidatus Limivivens intestinipullorum</name>
    <dbReference type="NCBI Taxonomy" id="2840858"/>
    <lineage>
        <taxon>Bacteria</taxon>
        <taxon>Bacillati</taxon>
        <taxon>Bacillota</taxon>
        <taxon>Clostridia</taxon>
        <taxon>Lachnospirales</taxon>
        <taxon>Lachnospiraceae</taxon>
        <taxon>Lachnospiraceae incertae sedis</taxon>
        <taxon>Candidatus Limivivens</taxon>
    </lineage>
</organism>